<dbReference type="InterPro" id="IPR001342">
    <property type="entry name" value="HDH_cat"/>
</dbReference>
<evidence type="ECO:0000256" key="11">
    <source>
        <dbReference type="PIRSR" id="PIRSR036497-2"/>
    </source>
</evidence>
<keyword evidence="9" id="KW-0486">Methionine biosynthesis</keyword>
<dbReference type="KEGG" id="sus:Acid_7030"/>
<dbReference type="UniPathway" id="UPA00051">
    <property type="reaction ID" value="UER00465"/>
</dbReference>
<dbReference type="Pfam" id="PF03447">
    <property type="entry name" value="NAD_binding_3"/>
    <property type="match status" value="1"/>
</dbReference>
<feature type="domain" description="Homoserine dehydrogenase catalytic" evidence="12">
    <location>
        <begin position="141"/>
        <end position="318"/>
    </location>
</feature>
<dbReference type="InterPro" id="IPR036291">
    <property type="entry name" value="NAD(P)-bd_dom_sf"/>
</dbReference>
<dbReference type="GO" id="GO:0009086">
    <property type="term" value="P:methionine biosynthetic process"/>
    <property type="evidence" value="ECO:0007669"/>
    <property type="project" value="UniProtKB-KW"/>
</dbReference>
<dbReference type="FunFam" id="3.30.360.10:FF:000005">
    <property type="entry name" value="Homoserine dehydrogenase"/>
    <property type="match status" value="1"/>
</dbReference>
<gene>
    <name evidence="14" type="ordered locus">Acid_7030</name>
</gene>
<dbReference type="UniPathway" id="UPA00050">
    <property type="reaction ID" value="UER00063"/>
</dbReference>
<evidence type="ECO:0000256" key="3">
    <source>
        <dbReference type="ARBA" id="ARBA00006753"/>
    </source>
</evidence>
<keyword evidence="8 14" id="KW-0560">Oxidoreductase</keyword>
<dbReference type="EMBL" id="CP000473">
    <property type="protein sequence ID" value="ABJ87943.1"/>
    <property type="molecule type" value="Genomic_DNA"/>
</dbReference>
<dbReference type="PIRSF" id="PIRSF036497">
    <property type="entry name" value="HDH_short"/>
    <property type="match status" value="1"/>
</dbReference>
<evidence type="ECO:0000256" key="4">
    <source>
        <dbReference type="ARBA" id="ARBA00013213"/>
    </source>
</evidence>
<dbReference type="EC" id="1.1.1.3" evidence="4"/>
<comment type="pathway">
    <text evidence="2">Amino-acid biosynthesis; L-methionine biosynthesis via de novo pathway; L-homoserine from L-aspartate: step 3/3.</text>
</comment>
<keyword evidence="11" id="KW-0521">NADP</keyword>
<sequence>MKLAIIGYGNVGRALTRMLREKRKEFPFSVTGIHTLSHGTAADPAGLPAKVTDAAEFGPRAASVEHFLDAAAADAMVELTTLNPSTGEPAIGHIRAALARRMHVVTANKGPIAHAYTALSEEAARAGVRFRFESSVMDGAPVFNLWRHTMPGVKVLGFTGVLNSTSKVVIETMEHGGSFEDGLAEARRMGITEADGAYDVEGWDSAAKTAALANVLFDARTTPQQVSTKGITRLTPERMAEMGRQGKTVRLVSRGRRTAAGVSLRVRAEVLDRGDLLASMPGTSNLILFDTDLMGTFGTISIEPGVEQTAYGVFSDLVSLRER</sequence>
<dbReference type="AlphaFoldDB" id="Q01QX7"/>
<feature type="binding site" evidence="11">
    <location>
        <position position="109"/>
    </location>
    <ligand>
        <name>NADPH</name>
        <dbReference type="ChEBI" id="CHEBI:57783"/>
    </ligand>
</feature>
<evidence type="ECO:0000256" key="7">
    <source>
        <dbReference type="ARBA" id="ARBA00022697"/>
    </source>
</evidence>
<dbReference type="eggNOG" id="COG0460">
    <property type="taxonomic scope" value="Bacteria"/>
</dbReference>
<dbReference type="SUPFAM" id="SSF51735">
    <property type="entry name" value="NAD(P)-binding Rossmann-fold domains"/>
    <property type="match status" value="1"/>
</dbReference>
<dbReference type="SUPFAM" id="SSF55347">
    <property type="entry name" value="Glyceraldehyde-3-phosphate dehydrogenase-like, C-terminal domain"/>
    <property type="match status" value="1"/>
</dbReference>
<dbReference type="GO" id="GO:0050661">
    <property type="term" value="F:NADP binding"/>
    <property type="evidence" value="ECO:0007669"/>
    <property type="project" value="InterPro"/>
</dbReference>
<dbReference type="Gene3D" id="3.40.50.720">
    <property type="entry name" value="NAD(P)-binding Rossmann-like Domain"/>
    <property type="match status" value="1"/>
</dbReference>
<evidence type="ECO:0000256" key="8">
    <source>
        <dbReference type="ARBA" id="ARBA00023002"/>
    </source>
</evidence>
<evidence type="ECO:0000259" key="13">
    <source>
        <dbReference type="Pfam" id="PF03447"/>
    </source>
</evidence>
<dbReference type="STRING" id="234267.Acid_7030"/>
<comment type="similarity">
    <text evidence="3">Belongs to the homoserine dehydrogenase family.</text>
</comment>
<evidence type="ECO:0000256" key="5">
    <source>
        <dbReference type="ARBA" id="ARBA00013376"/>
    </source>
</evidence>
<dbReference type="Pfam" id="PF00742">
    <property type="entry name" value="Homoserine_dh"/>
    <property type="match status" value="1"/>
</dbReference>
<evidence type="ECO:0000256" key="6">
    <source>
        <dbReference type="ARBA" id="ARBA00022605"/>
    </source>
</evidence>
<name>Q01QX7_SOLUE</name>
<keyword evidence="7" id="KW-0791">Threonine biosynthesis</keyword>
<evidence type="ECO:0000313" key="14">
    <source>
        <dbReference type="EMBL" id="ABJ87943.1"/>
    </source>
</evidence>
<feature type="active site" description="Proton donor" evidence="10">
    <location>
        <position position="208"/>
    </location>
</feature>
<keyword evidence="6" id="KW-0028">Amino-acid biosynthesis</keyword>
<dbReference type="InterPro" id="IPR005106">
    <property type="entry name" value="Asp/hSer_DH_NAD-bd"/>
</dbReference>
<dbReference type="GO" id="GO:0004412">
    <property type="term" value="F:homoserine dehydrogenase activity"/>
    <property type="evidence" value="ECO:0007669"/>
    <property type="project" value="UniProtKB-EC"/>
</dbReference>
<feature type="domain" description="Aspartate/homoserine dehydrogenase NAD-binding" evidence="13">
    <location>
        <begin position="7"/>
        <end position="133"/>
    </location>
</feature>
<proteinExistence type="inferred from homology"/>
<evidence type="ECO:0000256" key="9">
    <source>
        <dbReference type="ARBA" id="ARBA00023167"/>
    </source>
</evidence>
<dbReference type="PANTHER" id="PTHR43331">
    <property type="entry name" value="HOMOSERINE DEHYDROGENASE"/>
    <property type="match status" value="1"/>
</dbReference>
<evidence type="ECO:0000256" key="10">
    <source>
        <dbReference type="PIRSR" id="PIRSR036497-1"/>
    </source>
</evidence>
<evidence type="ECO:0000256" key="1">
    <source>
        <dbReference type="ARBA" id="ARBA00005056"/>
    </source>
</evidence>
<accession>Q01QX7</accession>
<feature type="binding site" evidence="11">
    <location>
        <position position="193"/>
    </location>
    <ligand>
        <name>L-homoserine</name>
        <dbReference type="ChEBI" id="CHEBI:57476"/>
    </ligand>
</feature>
<dbReference type="InParanoid" id="Q01QX7"/>
<dbReference type="InterPro" id="IPR022697">
    <property type="entry name" value="HDH_short"/>
</dbReference>
<dbReference type="PANTHER" id="PTHR43331:SF1">
    <property type="entry name" value="HOMOSERINE DEHYDROGENASE"/>
    <property type="match status" value="1"/>
</dbReference>
<dbReference type="Gene3D" id="3.30.360.10">
    <property type="entry name" value="Dihydrodipicolinate Reductase, domain 2"/>
    <property type="match status" value="1"/>
</dbReference>
<protein>
    <recommendedName>
        <fullName evidence="5">Homoserine dehydrogenase</fullName>
        <ecNumber evidence="4">1.1.1.3</ecNumber>
    </recommendedName>
</protein>
<evidence type="ECO:0000256" key="2">
    <source>
        <dbReference type="ARBA" id="ARBA00005062"/>
    </source>
</evidence>
<evidence type="ECO:0000259" key="12">
    <source>
        <dbReference type="Pfam" id="PF00742"/>
    </source>
</evidence>
<dbReference type="HOGENOM" id="CLU_009116_1_2_0"/>
<dbReference type="GO" id="GO:0009088">
    <property type="term" value="P:threonine biosynthetic process"/>
    <property type="evidence" value="ECO:0007669"/>
    <property type="project" value="UniProtKB-UniPathway"/>
</dbReference>
<feature type="binding site" evidence="11">
    <location>
        <begin position="7"/>
        <end position="12"/>
    </location>
    <ligand>
        <name>NADP(+)</name>
        <dbReference type="ChEBI" id="CHEBI:58349"/>
    </ligand>
</feature>
<reference evidence="14" key="1">
    <citation type="submission" date="2006-10" db="EMBL/GenBank/DDBJ databases">
        <title>Complete sequence of Solibacter usitatus Ellin6076.</title>
        <authorList>
            <consortium name="US DOE Joint Genome Institute"/>
            <person name="Copeland A."/>
            <person name="Lucas S."/>
            <person name="Lapidus A."/>
            <person name="Barry K."/>
            <person name="Detter J.C."/>
            <person name="Glavina del Rio T."/>
            <person name="Hammon N."/>
            <person name="Israni S."/>
            <person name="Dalin E."/>
            <person name="Tice H."/>
            <person name="Pitluck S."/>
            <person name="Thompson L.S."/>
            <person name="Brettin T."/>
            <person name="Bruce D."/>
            <person name="Han C."/>
            <person name="Tapia R."/>
            <person name="Gilna P."/>
            <person name="Schmutz J."/>
            <person name="Larimer F."/>
            <person name="Land M."/>
            <person name="Hauser L."/>
            <person name="Kyrpides N."/>
            <person name="Mikhailova N."/>
            <person name="Janssen P.H."/>
            <person name="Kuske C.R."/>
            <person name="Richardson P."/>
        </authorList>
    </citation>
    <scope>NUCLEOTIDE SEQUENCE</scope>
    <source>
        <strain evidence="14">Ellin6076</strain>
    </source>
</reference>
<comment type="pathway">
    <text evidence="1">Amino-acid biosynthesis; L-threonine biosynthesis; L-threonine from L-aspartate: step 3/5.</text>
</comment>
<organism evidence="14">
    <name type="scientific">Solibacter usitatus (strain Ellin6076)</name>
    <dbReference type="NCBI Taxonomy" id="234267"/>
    <lineage>
        <taxon>Bacteria</taxon>
        <taxon>Pseudomonadati</taxon>
        <taxon>Acidobacteriota</taxon>
        <taxon>Terriglobia</taxon>
        <taxon>Bryobacterales</taxon>
        <taxon>Solibacteraceae</taxon>
        <taxon>Candidatus Solibacter</taxon>
    </lineage>
</organism>
<dbReference type="OrthoDB" id="9808167at2"/>